<keyword evidence="5" id="KW-1185">Reference proteome</keyword>
<keyword evidence="2" id="KW-0328">Glycosyltransferase</keyword>
<dbReference type="PANTHER" id="PTHR48043">
    <property type="entry name" value="EG:EG0003.4 PROTEIN-RELATED"/>
    <property type="match status" value="1"/>
</dbReference>
<dbReference type="Proteomes" id="UP001168972">
    <property type="component" value="Unassembled WGS sequence"/>
</dbReference>
<name>A0AA39KPR5_MICHY</name>
<sequence length="140" mass="15872">MAFGHHLKVPVIGMSSSALYPWGNDLVANPENLAFVPNNLLQYTENMNFWDRFYNVVHNIYSKIRFNYYTSSQSLLVKNYFGADTPDIRELENNLALILTNSYFSLNGIKPKTPAIIEVGGLHVQDDDAEIPLVSKGIKY</sequence>
<evidence type="ECO:0000256" key="2">
    <source>
        <dbReference type="ARBA" id="ARBA00022676"/>
    </source>
</evidence>
<reference evidence="4" key="2">
    <citation type="submission" date="2023-03" db="EMBL/GenBank/DDBJ databases">
        <authorList>
            <person name="Inwood S.N."/>
            <person name="Skelly J.G."/>
            <person name="Guhlin J."/>
            <person name="Harrop T.W.R."/>
            <person name="Goldson S.G."/>
            <person name="Dearden P.K."/>
        </authorList>
    </citation>
    <scope>NUCLEOTIDE SEQUENCE</scope>
    <source>
        <strain evidence="4">Lincoln</strain>
        <tissue evidence="4">Whole body</tissue>
    </source>
</reference>
<dbReference type="GO" id="GO:0008194">
    <property type="term" value="F:UDP-glycosyltransferase activity"/>
    <property type="evidence" value="ECO:0007669"/>
    <property type="project" value="InterPro"/>
</dbReference>
<proteinExistence type="inferred from homology"/>
<dbReference type="AlphaFoldDB" id="A0AA39KPR5"/>
<protein>
    <submittedName>
        <fullName evidence="4">Uncharacterized protein</fullName>
    </submittedName>
</protein>
<organism evidence="4 5">
    <name type="scientific">Microctonus hyperodae</name>
    <name type="common">Parasitoid wasp</name>
    <dbReference type="NCBI Taxonomy" id="165561"/>
    <lineage>
        <taxon>Eukaryota</taxon>
        <taxon>Metazoa</taxon>
        <taxon>Ecdysozoa</taxon>
        <taxon>Arthropoda</taxon>
        <taxon>Hexapoda</taxon>
        <taxon>Insecta</taxon>
        <taxon>Pterygota</taxon>
        <taxon>Neoptera</taxon>
        <taxon>Endopterygota</taxon>
        <taxon>Hymenoptera</taxon>
        <taxon>Apocrita</taxon>
        <taxon>Ichneumonoidea</taxon>
        <taxon>Braconidae</taxon>
        <taxon>Euphorinae</taxon>
        <taxon>Microctonus</taxon>
    </lineage>
</organism>
<dbReference type="InterPro" id="IPR050271">
    <property type="entry name" value="UDP-glycosyltransferase"/>
</dbReference>
<dbReference type="InterPro" id="IPR002213">
    <property type="entry name" value="UDP_glucos_trans"/>
</dbReference>
<evidence type="ECO:0000256" key="3">
    <source>
        <dbReference type="ARBA" id="ARBA00022679"/>
    </source>
</evidence>
<dbReference type="PANTHER" id="PTHR48043:SF145">
    <property type="entry name" value="FI06409P-RELATED"/>
    <property type="match status" value="1"/>
</dbReference>
<dbReference type="Pfam" id="PF00201">
    <property type="entry name" value="UDPGT"/>
    <property type="match status" value="1"/>
</dbReference>
<accession>A0AA39KPR5</accession>
<keyword evidence="3" id="KW-0808">Transferase</keyword>
<evidence type="ECO:0000313" key="4">
    <source>
        <dbReference type="EMBL" id="KAK0169239.1"/>
    </source>
</evidence>
<dbReference type="EMBL" id="JAQQBR010001594">
    <property type="protein sequence ID" value="KAK0169239.1"/>
    <property type="molecule type" value="Genomic_DNA"/>
</dbReference>
<comment type="caution">
    <text evidence="4">The sequence shown here is derived from an EMBL/GenBank/DDBJ whole genome shotgun (WGS) entry which is preliminary data.</text>
</comment>
<gene>
    <name evidence="4" type="ORF">PV327_011692</name>
</gene>
<comment type="similarity">
    <text evidence="1">Belongs to the UDP-glycosyltransferase family.</text>
</comment>
<dbReference type="SUPFAM" id="SSF53756">
    <property type="entry name" value="UDP-Glycosyltransferase/glycogen phosphorylase"/>
    <property type="match status" value="1"/>
</dbReference>
<evidence type="ECO:0000256" key="1">
    <source>
        <dbReference type="ARBA" id="ARBA00009995"/>
    </source>
</evidence>
<reference evidence="4" key="1">
    <citation type="journal article" date="2023" name="bioRxiv">
        <title>Scaffold-level genome assemblies of two parasitoid biocontrol wasps reveal the parthenogenesis mechanism and an associated novel virus.</title>
        <authorList>
            <person name="Inwood S."/>
            <person name="Skelly J."/>
            <person name="Guhlin J."/>
            <person name="Harrop T."/>
            <person name="Goldson S."/>
            <person name="Dearden P."/>
        </authorList>
    </citation>
    <scope>NUCLEOTIDE SEQUENCE</scope>
    <source>
        <strain evidence="4">Lincoln</strain>
        <tissue evidence="4">Whole body</tissue>
    </source>
</reference>
<evidence type="ECO:0000313" key="5">
    <source>
        <dbReference type="Proteomes" id="UP001168972"/>
    </source>
</evidence>